<name>A0A9P7Y933_9HELO</name>
<protein>
    <submittedName>
        <fullName evidence="2">Uncharacterized protein</fullName>
    </submittedName>
</protein>
<dbReference type="AlphaFoldDB" id="A0A9P7Y933"/>
<dbReference type="Proteomes" id="UP000824998">
    <property type="component" value="Unassembled WGS sequence"/>
</dbReference>
<comment type="caution">
    <text evidence="2">The sequence shown here is derived from an EMBL/GenBank/DDBJ whole genome shotgun (WGS) entry which is preliminary data.</text>
</comment>
<evidence type="ECO:0000313" key="2">
    <source>
        <dbReference type="EMBL" id="KAG9229326.1"/>
    </source>
</evidence>
<organism evidence="2 3">
    <name type="scientific">Amylocarpus encephaloides</name>
    <dbReference type="NCBI Taxonomy" id="45428"/>
    <lineage>
        <taxon>Eukaryota</taxon>
        <taxon>Fungi</taxon>
        <taxon>Dikarya</taxon>
        <taxon>Ascomycota</taxon>
        <taxon>Pezizomycotina</taxon>
        <taxon>Leotiomycetes</taxon>
        <taxon>Helotiales</taxon>
        <taxon>Helotiales incertae sedis</taxon>
        <taxon>Amylocarpus</taxon>
    </lineage>
</organism>
<feature type="chain" id="PRO_5040357389" evidence="1">
    <location>
        <begin position="20"/>
        <end position="160"/>
    </location>
</feature>
<gene>
    <name evidence="2" type="ORF">BJ875DRAFT_475149</name>
</gene>
<accession>A0A9P7Y933</accession>
<dbReference type="EMBL" id="MU251785">
    <property type="protein sequence ID" value="KAG9229326.1"/>
    <property type="molecule type" value="Genomic_DNA"/>
</dbReference>
<reference evidence="2" key="1">
    <citation type="journal article" date="2021" name="IMA Fungus">
        <title>Genomic characterization of three marine fungi, including Emericellopsis atlantica sp. nov. with signatures of a generalist lifestyle and marine biomass degradation.</title>
        <authorList>
            <person name="Hagestad O.C."/>
            <person name="Hou L."/>
            <person name="Andersen J.H."/>
            <person name="Hansen E.H."/>
            <person name="Altermark B."/>
            <person name="Li C."/>
            <person name="Kuhnert E."/>
            <person name="Cox R.J."/>
            <person name="Crous P.W."/>
            <person name="Spatafora J.W."/>
            <person name="Lail K."/>
            <person name="Amirebrahimi M."/>
            <person name="Lipzen A."/>
            <person name="Pangilinan J."/>
            <person name="Andreopoulos W."/>
            <person name="Hayes R.D."/>
            <person name="Ng V."/>
            <person name="Grigoriev I.V."/>
            <person name="Jackson S.A."/>
            <person name="Sutton T.D.S."/>
            <person name="Dobson A.D.W."/>
            <person name="Rama T."/>
        </authorList>
    </citation>
    <scope>NUCLEOTIDE SEQUENCE</scope>
    <source>
        <strain evidence="2">TRa018bII</strain>
    </source>
</reference>
<proteinExistence type="predicted"/>
<keyword evidence="3" id="KW-1185">Reference proteome</keyword>
<feature type="signal peptide" evidence="1">
    <location>
        <begin position="1"/>
        <end position="19"/>
    </location>
</feature>
<sequence>MKLPIDLLPLISLFRLSSTMPHTSLSSRDINQIPVPPGCESNPDPLLINLDVQDIGTPLKIVVKNLGDDCIFPLVDQGIVLDAFITGFTVVNILPVGSDIQVTGKFCQFFGPGYEKERTRFQVGMTPRSNSAGGAFFNPGPGKVVAVRCGWRDQLTDLLY</sequence>
<evidence type="ECO:0000313" key="3">
    <source>
        <dbReference type="Proteomes" id="UP000824998"/>
    </source>
</evidence>
<evidence type="ECO:0000256" key="1">
    <source>
        <dbReference type="SAM" id="SignalP"/>
    </source>
</evidence>
<keyword evidence="1" id="KW-0732">Signal</keyword>